<proteinExistence type="predicted"/>
<dbReference type="AlphaFoldDB" id="A0A6C0EBN4"/>
<reference evidence="1" key="1">
    <citation type="journal article" date="2020" name="Nature">
        <title>Giant virus diversity and host interactions through global metagenomics.</title>
        <authorList>
            <person name="Schulz F."/>
            <person name="Roux S."/>
            <person name="Paez-Espino D."/>
            <person name="Jungbluth S."/>
            <person name="Walsh D.A."/>
            <person name="Denef V.J."/>
            <person name="McMahon K.D."/>
            <person name="Konstantinidis K.T."/>
            <person name="Eloe-Fadrosh E.A."/>
            <person name="Kyrpides N.C."/>
            <person name="Woyke T."/>
        </authorList>
    </citation>
    <scope>NUCLEOTIDE SEQUENCE</scope>
    <source>
        <strain evidence="1">GVMAG-M-3300023179-2</strain>
    </source>
</reference>
<dbReference type="Gene3D" id="3.90.550.20">
    <property type="match status" value="1"/>
</dbReference>
<evidence type="ECO:0008006" key="2">
    <source>
        <dbReference type="Google" id="ProtNLM"/>
    </source>
</evidence>
<dbReference type="EMBL" id="MN739799">
    <property type="protein sequence ID" value="QHT26587.1"/>
    <property type="molecule type" value="Genomic_DNA"/>
</dbReference>
<accession>A0A6C0EBN4</accession>
<dbReference type="InterPro" id="IPR029044">
    <property type="entry name" value="Nucleotide-diphossugar_trans"/>
</dbReference>
<organism evidence="1">
    <name type="scientific">viral metagenome</name>
    <dbReference type="NCBI Taxonomy" id="1070528"/>
    <lineage>
        <taxon>unclassified sequences</taxon>
        <taxon>metagenomes</taxon>
        <taxon>organismal metagenomes</taxon>
    </lineage>
</organism>
<name>A0A6C0EBN4_9ZZZZ</name>
<sequence>MKLLINSTEYTETINIAKNLSGEYNKSVIFHCYWNGILNEKHLYSILSCYFFNVNNNKHKIILWLENNISNNYNIEIEKYAEIRYFSLSDEINNTNFIKNINYNKSLSFYSDVVRYMLLYNYGGVWFDLDCFILQSFDSLFYNFENEICVYQWENQNYPNGAIYISLEPKSEKMKKNIEFIINHNQGWGFQEAGLIYDLPLDLLVLPCSWFDADWIQNPYNIGTETFFDNTDTIYDFNNFFTGSFCYHWHNKWNNTINDNSIIMQLVKIIQKKL</sequence>
<dbReference type="SUPFAM" id="SSF53448">
    <property type="entry name" value="Nucleotide-diphospho-sugar transferases"/>
    <property type="match status" value="1"/>
</dbReference>
<protein>
    <recommendedName>
        <fullName evidence="2">Alpha 1,4-glycosyltransferase domain-containing protein</fullName>
    </recommendedName>
</protein>
<dbReference type="InterPro" id="IPR007577">
    <property type="entry name" value="GlycoTrfase_DXD_sugar-bd_CS"/>
</dbReference>
<evidence type="ECO:0000313" key="1">
    <source>
        <dbReference type="EMBL" id="QHT26587.1"/>
    </source>
</evidence>
<dbReference type="Pfam" id="PF04488">
    <property type="entry name" value="Gly_transf_sug"/>
    <property type="match status" value="1"/>
</dbReference>